<gene>
    <name evidence="1" type="ORF">SAMN06296416_101744</name>
</gene>
<evidence type="ECO:0000313" key="1">
    <source>
        <dbReference type="EMBL" id="SOD51618.1"/>
    </source>
</evidence>
<dbReference type="Proteomes" id="UP000219374">
    <property type="component" value="Unassembled WGS sequence"/>
</dbReference>
<evidence type="ECO:0000313" key="2">
    <source>
        <dbReference type="Proteomes" id="UP000219374"/>
    </source>
</evidence>
<dbReference type="EMBL" id="OCND01000001">
    <property type="protein sequence ID" value="SOD51618.1"/>
    <property type="molecule type" value="Genomic_DNA"/>
</dbReference>
<organism evidence="1 2">
    <name type="scientific">Pseudoxanthomonas wuyuanensis</name>
    <dbReference type="NCBI Taxonomy" id="1073196"/>
    <lineage>
        <taxon>Bacteria</taxon>
        <taxon>Pseudomonadati</taxon>
        <taxon>Pseudomonadota</taxon>
        <taxon>Gammaproteobacteria</taxon>
        <taxon>Lysobacterales</taxon>
        <taxon>Lysobacteraceae</taxon>
        <taxon>Pseudoxanthomonas</taxon>
    </lineage>
</organism>
<keyword evidence="2" id="KW-1185">Reference proteome</keyword>
<dbReference type="OrthoDB" id="6059361at2"/>
<accession>A0A286CYZ3</accession>
<reference evidence="1 2" key="1">
    <citation type="submission" date="2017-09" db="EMBL/GenBank/DDBJ databases">
        <authorList>
            <person name="Ehlers B."/>
            <person name="Leendertz F.H."/>
        </authorList>
    </citation>
    <scope>NUCLEOTIDE SEQUENCE [LARGE SCALE GENOMIC DNA]</scope>
    <source>
        <strain evidence="1 2">CGMCC 1.10978</strain>
    </source>
</reference>
<dbReference type="AlphaFoldDB" id="A0A286CYZ3"/>
<name>A0A286CYZ3_9GAMM</name>
<protein>
    <submittedName>
        <fullName evidence="1">Uncharacterized protein</fullName>
    </submittedName>
</protein>
<proteinExistence type="predicted"/>
<sequence length="247" mass="26535">MKSCLLYLTSQSWFALARGSQDAHASGALIPESAQTLAPVAQWLQSQAAGKTRVDVLISAATAGFLTLPWLSTANTGAAIRKRVLHAWEKNGLDGTAHDIRIQWPRYGEPIVAVAYPSAWLRSVEDLLATAGATIGTVTCSAVAIAERYAARMPRGTSLLVIEEEDAVVGLHLQDGTLTDVEVLSPQGEGLDEVPVWLHRKQMDFPDAGQVRWFLPSQFHRSEHATALLALPDSPHPYGVALLGAVA</sequence>
<dbReference type="RefSeq" id="WP_097120494.1">
    <property type="nucleotide sequence ID" value="NZ_OCND01000001.1"/>
</dbReference>